<dbReference type="STRING" id="930990.A0A067M5H4"/>
<feature type="compositionally biased region" description="Low complexity" evidence="1">
    <location>
        <begin position="606"/>
        <end position="616"/>
    </location>
</feature>
<dbReference type="GO" id="GO:0006302">
    <property type="term" value="P:double-strand break repair"/>
    <property type="evidence" value="ECO:0007669"/>
    <property type="project" value="TreeGrafter"/>
</dbReference>
<dbReference type="InterPro" id="IPR053036">
    <property type="entry name" value="CellCycle_DNARepair_Reg"/>
</dbReference>
<feature type="compositionally biased region" description="Basic residues" evidence="1">
    <location>
        <begin position="587"/>
        <end position="596"/>
    </location>
</feature>
<dbReference type="SUPFAM" id="SSF52113">
    <property type="entry name" value="BRCT domain"/>
    <property type="match status" value="3"/>
</dbReference>
<dbReference type="InParanoid" id="A0A067M5H4"/>
<dbReference type="PROSITE" id="PS50172">
    <property type="entry name" value="BRCT"/>
    <property type="match status" value="3"/>
</dbReference>
<evidence type="ECO:0000259" key="2">
    <source>
        <dbReference type="PROSITE" id="PS50172"/>
    </source>
</evidence>
<dbReference type="FunCoup" id="A0A067M5H4">
    <property type="interactions" value="306"/>
</dbReference>
<feature type="domain" description="BRCT" evidence="2">
    <location>
        <begin position="915"/>
        <end position="978"/>
    </location>
</feature>
<dbReference type="GO" id="GO:0005634">
    <property type="term" value="C:nucleus"/>
    <property type="evidence" value="ECO:0007669"/>
    <property type="project" value="TreeGrafter"/>
</dbReference>
<dbReference type="Proteomes" id="UP000027195">
    <property type="component" value="Unassembled WGS sequence"/>
</dbReference>
<feature type="compositionally biased region" description="Acidic residues" evidence="1">
    <location>
        <begin position="510"/>
        <end position="526"/>
    </location>
</feature>
<feature type="compositionally biased region" description="Basic and acidic residues" evidence="1">
    <location>
        <begin position="721"/>
        <end position="736"/>
    </location>
</feature>
<dbReference type="CDD" id="cd17743">
    <property type="entry name" value="BRCT_BRC1_like_rpt5"/>
    <property type="match status" value="1"/>
</dbReference>
<dbReference type="InterPro" id="IPR001357">
    <property type="entry name" value="BRCT_dom"/>
</dbReference>
<feature type="compositionally biased region" description="Basic residues" evidence="1">
    <location>
        <begin position="846"/>
        <end position="856"/>
    </location>
</feature>
<dbReference type="PANTHER" id="PTHR47667">
    <property type="entry name" value="REGULATOR OF TY1 TRANSPOSITION PROTEIN 107"/>
    <property type="match status" value="1"/>
</dbReference>
<feature type="region of interest" description="Disordered" evidence="1">
    <location>
        <begin position="442"/>
        <end position="883"/>
    </location>
</feature>
<dbReference type="InterPro" id="IPR036420">
    <property type="entry name" value="BRCT_dom_sf"/>
</dbReference>
<evidence type="ECO:0000256" key="1">
    <source>
        <dbReference type="SAM" id="MobiDB-lite"/>
    </source>
</evidence>
<dbReference type="GO" id="GO:0035361">
    <property type="term" value="C:Cul8-RING ubiquitin ligase complex"/>
    <property type="evidence" value="ECO:0007669"/>
    <property type="project" value="TreeGrafter"/>
</dbReference>
<name>A0A067M5H4_BOTB1</name>
<feature type="domain" description="BRCT" evidence="2">
    <location>
        <begin position="37"/>
        <end position="141"/>
    </location>
</feature>
<dbReference type="AlphaFoldDB" id="A0A067M5H4"/>
<dbReference type="PANTHER" id="PTHR47667:SF1">
    <property type="entry name" value="REGULATOR OF TY1 TRANSPOSITION PROTEIN 107"/>
    <property type="match status" value="1"/>
</dbReference>
<dbReference type="Pfam" id="PF12738">
    <property type="entry name" value="PTCB-BRCT"/>
    <property type="match status" value="2"/>
</dbReference>
<evidence type="ECO:0000313" key="4">
    <source>
        <dbReference type="Proteomes" id="UP000027195"/>
    </source>
</evidence>
<dbReference type="OrthoDB" id="342264at2759"/>
<keyword evidence="4" id="KW-1185">Reference proteome</keyword>
<evidence type="ECO:0000313" key="3">
    <source>
        <dbReference type="EMBL" id="KDQ07132.1"/>
    </source>
</evidence>
<dbReference type="CDD" id="cd18432">
    <property type="entry name" value="BRCT_PAXIP1_rpt6_like"/>
    <property type="match status" value="1"/>
</dbReference>
<dbReference type="CDD" id="cd18436">
    <property type="entry name" value="BRCT_BRC1_like_rpt2"/>
    <property type="match status" value="1"/>
</dbReference>
<feature type="compositionally biased region" description="Basic and acidic residues" evidence="1">
    <location>
        <begin position="442"/>
        <end position="464"/>
    </location>
</feature>
<dbReference type="Pfam" id="PF16589">
    <property type="entry name" value="BRCT_2"/>
    <property type="match status" value="1"/>
</dbReference>
<organism evidence="3 4">
    <name type="scientific">Botryobasidium botryosum (strain FD-172 SS1)</name>
    <dbReference type="NCBI Taxonomy" id="930990"/>
    <lineage>
        <taxon>Eukaryota</taxon>
        <taxon>Fungi</taxon>
        <taxon>Dikarya</taxon>
        <taxon>Basidiomycota</taxon>
        <taxon>Agaricomycotina</taxon>
        <taxon>Agaricomycetes</taxon>
        <taxon>Cantharellales</taxon>
        <taxon>Botryobasidiaceae</taxon>
        <taxon>Botryobasidium</taxon>
    </lineage>
</organism>
<dbReference type="EMBL" id="KL198114">
    <property type="protein sequence ID" value="KDQ07132.1"/>
    <property type="molecule type" value="Genomic_DNA"/>
</dbReference>
<proteinExistence type="predicted"/>
<feature type="domain" description="BRCT" evidence="2">
    <location>
        <begin position="320"/>
        <end position="395"/>
    </location>
</feature>
<feature type="compositionally biased region" description="Low complexity" evidence="1">
    <location>
        <begin position="660"/>
        <end position="673"/>
    </location>
</feature>
<dbReference type="Pfam" id="PF16770">
    <property type="entry name" value="RTT107_BRCT_5"/>
    <property type="match status" value="1"/>
</dbReference>
<dbReference type="GO" id="GO:1990683">
    <property type="term" value="P:DNA double-strand break attachment to nuclear envelope"/>
    <property type="evidence" value="ECO:0007669"/>
    <property type="project" value="TreeGrafter"/>
</dbReference>
<dbReference type="Gene3D" id="3.40.50.10190">
    <property type="entry name" value="BRCT domain"/>
    <property type="match status" value="4"/>
</dbReference>
<feature type="compositionally biased region" description="Basic and acidic residues" evidence="1">
    <location>
        <begin position="745"/>
        <end position="788"/>
    </location>
</feature>
<protein>
    <recommendedName>
        <fullName evidence="2">BRCT domain-containing protein</fullName>
    </recommendedName>
</protein>
<accession>A0A067M5H4</accession>
<gene>
    <name evidence="3" type="ORF">BOTBODRAFT_616780</name>
</gene>
<feature type="compositionally biased region" description="Polar residues" evidence="1">
    <location>
        <begin position="796"/>
        <end position="813"/>
    </location>
</feature>
<dbReference type="HOGENOM" id="CLU_002149_1_0_1"/>
<feature type="compositionally biased region" description="Polar residues" evidence="1">
    <location>
        <begin position="711"/>
        <end position="720"/>
    </location>
</feature>
<reference evidence="4" key="1">
    <citation type="journal article" date="2014" name="Proc. Natl. Acad. Sci. U.S.A.">
        <title>Extensive sampling of basidiomycete genomes demonstrates inadequacy of the white-rot/brown-rot paradigm for wood decay fungi.</title>
        <authorList>
            <person name="Riley R."/>
            <person name="Salamov A.A."/>
            <person name="Brown D.W."/>
            <person name="Nagy L.G."/>
            <person name="Floudas D."/>
            <person name="Held B.W."/>
            <person name="Levasseur A."/>
            <person name="Lombard V."/>
            <person name="Morin E."/>
            <person name="Otillar R."/>
            <person name="Lindquist E.A."/>
            <person name="Sun H."/>
            <person name="LaButti K.M."/>
            <person name="Schmutz J."/>
            <person name="Jabbour D."/>
            <person name="Luo H."/>
            <person name="Baker S.E."/>
            <person name="Pisabarro A.G."/>
            <person name="Walton J.D."/>
            <person name="Blanchette R.A."/>
            <person name="Henrissat B."/>
            <person name="Martin F."/>
            <person name="Cullen D."/>
            <person name="Hibbett D.S."/>
            <person name="Grigoriev I.V."/>
        </authorList>
    </citation>
    <scope>NUCLEOTIDE SEQUENCE [LARGE SCALE GENOMIC DNA]</scope>
    <source>
        <strain evidence="4">FD-172 SS1</strain>
    </source>
</reference>
<dbReference type="SMART" id="SM00292">
    <property type="entry name" value="BRCT"/>
    <property type="match status" value="4"/>
</dbReference>
<sequence length="1096" mass="118664">MTFSNSTHLFQLPTSGVACIYSRLSHALTSPKFYSPDPAQLFSGIVACASDIPQGDKEAISGALVAFGGQWRQALTRDVTHLFALAPVGEKYKKAMLYKQNMAHQTLDDDDDILTMHVVLPHWFDDSFKLQTLLPTAPYEFPNPHILSVSGAFSASGSDKLNERGRGDANSDMGFAMRLKVATQRARDRDRAALLKSVAHSEKNGGIGSLLGPGRVSEGGVWGGRRIMFSESLEVDEMRRGSLEVSVSRAGGVVVAVGHEGAEMENVDILITRYRGGDEFDRALKVHKTIGTLAWLFHVEQTGRLTAPVDRLLHFPVPRDPIEGFVGADITVTNYAGEARDYLKKLITTIGGSFSPTMSAKTSYVIAAYIGGAKTTRARDWDIPVVNHTYLEDCFVEWRKINLVGGTGKYAAPETPGVNLMCVLGERGLGKIVAGVGPVDASVRRKERKETKGKSSEEAREAAKDVGGPSKTAGRARSADEAKTAAKKQPLITNADGMHADHADGVAGDQPDDVEMQAPDNDDDDLQPPVEMDIDRPPPRTPPRSSSPKRPFIAKPMKPTSATTDDLPMETEGEPAPALDPVTPKPPAKRVKRAPKVKPTSEIEDAPSASTSAPTSNPVLSRGREEDQAQPVLHHRTSSSSTAMRLPNIASSPPNPNHLSTPSGPSSARRPSGLMRGTDPDAILPTSSRRKAGMAATKKLHEEIMPDVMQYQKQMRSTQGDVRRMKLGEKRTRANESEDDEEGAESEREAEKEAEGAKEKERKKEKETVVKDKGKGKQKEKVEDEKPVRQPPAKVQKTQKSQNAPRNSAGTQRAKSKEDSPLSSLESEDDGPPPAPAPVEPQKGAKMIKKAQVRRKSAPEKVDDDPSDAGTQTTKAKGGRDADTASVASFAGSAKSSKVVRIMTTQVSLSDADVKALGKLGAKITVKPAECTHLVAKSIGRTEKFLCAMPLSPYILSENWIRSSIAAKKLLDEESYLLKDPANEAKYNFKLSEALERAKEGKLLEGLTFYVTPKVSVEFKTLKNVVSSAGGNLVKQTPTSRVLSSAKDRYVLSCAEDASIWRPLATQGITIYSADLVLTGVLKQQLDWNTFTVGRS</sequence>